<organism evidence="1 2">
    <name type="scientific">Vibrio penaeicida</name>
    <dbReference type="NCBI Taxonomy" id="104609"/>
    <lineage>
        <taxon>Bacteria</taxon>
        <taxon>Pseudomonadati</taxon>
        <taxon>Pseudomonadota</taxon>
        <taxon>Gammaproteobacteria</taxon>
        <taxon>Vibrionales</taxon>
        <taxon>Vibrionaceae</taxon>
        <taxon>Vibrio</taxon>
    </lineage>
</organism>
<reference evidence="2" key="1">
    <citation type="journal article" date="2019" name="Int. J. Syst. Evol. Microbiol.">
        <title>The Global Catalogue of Microorganisms (GCM) 10K type strain sequencing project: providing services to taxonomists for standard genome sequencing and annotation.</title>
        <authorList>
            <consortium name="The Broad Institute Genomics Platform"/>
            <consortium name="The Broad Institute Genome Sequencing Center for Infectious Disease"/>
            <person name="Wu L."/>
            <person name="Ma J."/>
        </authorList>
    </citation>
    <scope>NUCLEOTIDE SEQUENCE [LARGE SCALE GENOMIC DNA]</scope>
    <source>
        <strain evidence="2">NBRC 15640</strain>
    </source>
</reference>
<dbReference type="AlphaFoldDB" id="A0AAV5NQN3"/>
<accession>A0AAV5NQN3</accession>
<name>A0AAV5NQN3_9VIBR</name>
<dbReference type="Proteomes" id="UP001156690">
    <property type="component" value="Unassembled WGS sequence"/>
</dbReference>
<proteinExistence type="predicted"/>
<gene>
    <name evidence="1" type="ORF">GCM10007932_22690</name>
</gene>
<evidence type="ECO:0000313" key="1">
    <source>
        <dbReference type="EMBL" id="GLQ72909.1"/>
    </source>
</evidence>
<sequence length="125" mass="12937">MATITAPSMHDRMYVGTHGNVSVAFAGALLQNVAVNDVVDLIEVPIGIKVMGVQIRSSGLGLNVKLDLALGDTPLLSQVDVATAGVQTLPCEAYTERKSVLRATITGGVANGELAVTPQYVAVGY</sequence>
<evidence type="ECO:0008006" key="3">
    <source>
        <dbReference type="Google" id="ProtNLM"/>
    </source>
</evidence>
<keyword evidence="2" id="KW-1185">Reference proteome</keyword>
<evidence type="ECO:0000313" key="2">
    <source>
        <dbReference type="Proteomes" id="UP001156690"/>
    </source>
</evidence>
<dbReference type="EMBL" id="BSNX01000022">
    <property type="protein sequence ID" value="GLQ72909.1"/>
    <property type="molecule type" value="Genomic_DNA"/>
</dbReference>
<comment type="caution">
    <text evidence="1">The sequence shown here is derived from an EMBL/GenBank/DDBJ whole genome shotgun (WGS) entry which is preliminary data.</text>
</comment>
<protein>
    <recommendedName>
        <fullName evidence="3">DUF4402 domain-containing protein</fullName>
    </recommendedName>
</protein>